<feature type="signal peptide" evidence="3">
    <location>
        <begin position="1"/>
        <end position="19"/>
    </location>
</feature>
<accession>H9NIV2</accession>
<dbReference type="InterPro" id="IPR011250">
    <property type="entry name" value="OMP/PagP_B-barrel"/>
</dbReference>
<evidence type="ECO:0000313" key="5">
    <source>
        <dbReference type="EMBL" id="AFF59567.1"/>
    </source>
</evidence>
<dbReference type="GO" id="GO:0009279">
    <property type="term" value="C:cell outer membrane"/>
    <property type="evidence" value="ECO:0007669"/>
    <property type="project" value="UniProtKB-SubCell"/>
</dbReference>
<feature type="chain" id="PRO_5003622675" evidence="3">
    <location>
        <begin position="20"/>
        <end position="427"/>
    </location>
</feature>
<name>H9NIV2_NEIME</name>
<feature type="compositionally biased region" description="Basic and acidic residues" evidence="2">
    <location>
        <begin position="43"/>
        <end position="53"/>
    </location>
</feature>
<evidence type="ECO:0000259" key="4">
    <source>
        <dbReference type="Pfam" id="PF01298"/>
    </source>
</evidence>
<evidence type="ECO:0000256" key="1">
    <source>
        <dbReference type="ARBA" id="ARBA00004442"/>
    </source>
</evidence>
<dbReference type="EMBL" id="JQ292861">
    <property type="protein sequence ID" value="AFF59567.1"/>
    <property type="molecule type" value="Genomic_DNA"/>
</dbReference>
<comment type="subcellular location">
    <subcellularLocation>
        <location evidence="1">Cell outer membrane</location>
    </subcellularLocation>
</comment>
<dbReference type="SUPFAM" id="SSF56925">
    <property type="entry name" value="OMPA-like"/>
    <property type="match status" value="1"/>
</dbReference>
<evidence type="ECO:0000256" key="3">
    <source>
        <dbReference type="SAM" id="SignalP"/>
    </source>
</evidence>
<dbReference type="AlphaFoldDB" id="H9NIV2"/>
<gene>
    <name evidence="5" type="primary">nhba</name>
</gene>
<feature type="domain" description="Transferrin-binding protein B C-lobe/N-lobe beta-barrel" evidence="4">
    <location>
        <begin position="315"/>
        <end position="424"/>
    </location>
</feature>
<organism evidence="5">
    <name type="scientific">Neisseria meningitidis</name>
    <dbReference type="NCBI Taxonomy" id="487"/>
    <lineage>
        <taxon>Bacteria</taxon>
        <taxon>Pseudomonadati</taxon>
        <taxon>Pseudomonadota</taxon>
        <taxon>Betaproteobacteria</taxon>
        <taxon>Neisseriales</taxon>
        <taxon>Neisseriaceae</taxon>
        <taxon>Neisseria</taxon>
    </lineage>
</organism>
<dbReference type="Gene3D" id="2.40.160.90">
    <property type="match status" value="1"/>
</dbReference>
<feature type="compositionally biased region" description="Polar residues" evidence="2">
    <location>
        <begin position="56"/>
        <end position="70"/>
    </location>
</feature>
<feature type="region of interest" description="Disordered" evidence="2">
    <location>
        <begin position="18"/>
        <end position="139"/>
    </location>
</feature>
<dbReference type="Pfam" id="PF01298">
    <property type="entry name" value="TbpB_B_D"/>
    <property type="match status" value="1"/>
</dbReference>
<feature type="compositionally biased region" description="Polar residues" evidence="2">
    <location>
        <begin position="101"/>
        <end position="117"/>
    </location>
</feature>
<keyword evidence="3" id="KW-0732">Signal</keyword>
<dbReference type="PROSITE" id="PS51257">
    <property type="entry name" value="PROKAR_LIPOPROTEIN"/>
    <property type="match status" value="1"/>
</dbReference>
<evidence type="ECO:0000256" key="2">
    <source>
        <dbReference type="SAM" id="MobiDB-lite"/>
    </source>
</evidence>
<proteinExistence type="predicted"/>
<sequence>MFKRSVIAMACIVALSACGGGGGGSPDVKSADTPSKPAAPVVAEKETEVKEDAPQAGSQGQGAPSTQGSQDMAAVSAENTGNGGAATTDKPKNEDEGPQNDMPQNSAESANQTGNNQPADSSDSAPASNPAPANGGSNFGRVDLANGVLIDGPSQNITLTHCKGDSCNGDNLLDEEAPSKSEFENLNESERIEKYKKDGKSDKFTNLVATAVQANGTNKYVIIYKDKSASSSSARFRRSARSRRSLPAEMPLIPVNQADTLIVDGEAVSLTGHSGNIFAPEGNYRYLTYGAEKLPGGSYALRVQGEPAKGEMLAGTAVYNGEVLHFHTENGRPYPTRGRFAAKVDFGSKSVDGIIDSGDDLHMGTQKFKAAIDGNGFKGTWTENGGGDVSGRFYGPAGEEVAGKYSYRPTDAEKGGFGVFAGKKEQD</sequence>
<feature type="compositionally biased region" description="Low complexity" evidence="2">
    <location>
        <begin position="118"/>
        <end position="136"/>
    </location>
</feature>
<dbReference type="Gene3D" id="6.20.50.70">
    <property type="match status" value="1"/>
</dbReference>
<protein>
    <submittedName>
        <fullName evidence="5">Gna2132</fullName>
    </submittedName>
</protein>
<dbReference type="InterPro" id="IPR001677">
    <property type="entry name" value="TbpB_B_D"/>
</dbReference>
<reference evidence="5" key="1">
    <citation type="submission" date="2011-12" db="EMBL/GenBank/DDBJ databases">
        <title>Meningococcal nhba alleles.</title>
        <authorList>
            <person name="Lucidarme J."/>
        </authorList>
    </citation>
    <scope>NUCLEOTIDE SEQUENCE</scope>
    <source>
        <strain evidence="5">M07 240802</strain>
    </source>
</reference>